<dbReference type="EMBL" id="HBGN01011535">
    <property type="protein sequence ID" value="CAD9323086.1"/>
    <property type="molecule type" value="Transcribed_RNA"/>
</dbReference>
<organism evidence="4">
    <name type="scientific">Ditylum brightwellii</name>
    <dbReference type="NCBI Taxonomy" id="49249"/>
    <lineage>
        <taxon>Eukaryota</taxon>
        <taxon>Sar</taxon>
        <taxon>Stramenopiles</taxon>
        <taxon>Ochrophyta</taxon>
        <taxon>Bacillariophyta</taxon>
        <taxon>Mediophyceae</taxon>
        <taxon>Lithodesmiophycidae</taxon>
        <taxon>Lithodesmiales</taxon>
        <taxon>Lithodesmiaceae</taxon>
        <taxon>Ditylum</taxon>
    </lineage>
</organism>
<dbReference type="GO" id="GO:0005634">
    <property type="term" value="C:nucleus"/>
    <property type="evidence" value="ECO:0007669"/>
    <property type="project" value="TreeGrafter"/>
</dbReference>
<gene>
    <name evidence="4" type="ORF">DBRI1063_LOCUS7364</name>
</gene>
<feature type="region of interest" description="Disordered" evidence="3">
    <location>
        <begin position="434"/>
        <end position="456"/>
    </location>
</feature>
<reference evidence="4" key="1">
    <citation type="submission" date="2021-01" db="EMBL/GenBank/DDBJ databases">
        <authorList>
            <person name="Corre E."/>
            <person name="Pelletier E."/>
            <person name="Niang G."/>
            <person name="Scheremetjew M."/>
            <person name="Finn R."/>
            <person name="Kale V."/>
            <person name="Holt S."/>
            <person name="Cochrane G."/>
            <person name="Meng A."/>
            <person name="Brown T."/>
            <person name="Cohen L."/>
        </authorList>
    </citation>
    <scope>NUCLEOTIDE SEQUENCE</scope>
    <source>
        <strain evidence="4">Pop2</strain>
    </source>
</reference>
<dbReference type="InterPro" id="IPR029063">
    <property type="entry name" value="SAM-dependent_MTases_sf"/>
</dbReference>
<dbReference type="Gene3D" id="3.40.50.150">
    <property type="entry name" value="Vaccinia Virus protein VP39"/>
    <property type="match status" value="2"/>
</dbReference>
<accession>A0A7S1YYH8</accession>
<name>A0A7S1YYH8_9STRA</name>
<evidence type="ECO:0008006" key="5">
    <source>
        <dbReference type="Google" id="ProtNLM"/>
    </source>
</evidence>
<keyword evidence="2" id="KW-0808">Transferase</keyword>
<dbReference type="Pfam" id="PF05971">
    <property type="entry name" value="Methyltransf_10"/>
    <property type="match status" value="1"/>
</dbReference>
<proteinExistence type="predicted"/>
<dbReference type="InterPro" id="IPR010286">
    <property type="entry name" value="METTL16/RlmF"/>
</dbReference>
<evidence type="ECO:0000256" key="1">
    <source>
        <dbReference type="ARBA" id="ARBA00022603"/>
    </source>
</evidence>
<evidence type="ECO:0000256" key="2">
    <source>
        <dbReference type="ARBA" id="ARBA00022679"/>
    </source>
</evidence>
<feature type="region of interest" description="Disordered" evidence="3">
    <location>
        <begin position="1"/>
        <end position="94"/>
    </location>
</feature>
<sequence>MNSFDHTPFNDDKTSSSSSSLPKETCITTNTTTIATRSNTNNATPTTTITTTRNPKKRKRSKNKYINRRTNNPKQHHHPTTNHNNDNDDAFNEDDEDDKYIIDTKSPFSKLITNFKVLKSKHDDFAHELHLLQQRQQHKTQQLLLLQQQSQSQPDNKLKLEEKYSSNQEEEEVTKEKECNYISNVSSSSFSSNVDYNFNLALTRAILQCSFGLTLPCMTSSTTTLSIKNHKREEQQKFLCPPVPNRANYVAWIQSLVKQSCSSHYFVLPTPRLQGEEVCKLGQMYKETNHVDFSGRCSTEEKDERELTMTTPSFQHCYSNLLHYQGIDIGTGASCIYPLLLSTSIFMEDEYEKVPHIRSNEQTVDKRNTDDKFHYPTWRFAATDIDPESILCAKENVIANNLQDMIHALLVGPSKTQRDFGVDGNVSNNDVMENSVASCKDDDSDGEGEKEEMPFHCDGGGPVYAAIKAAEKLDIFQRKWGYPIGSGGGDVSSLVDKSNSSSASSRANSKTSSFSYYDFVMTNPPFYASQADATTPRQGDNRPRTDMTKSESVYPGGELGFVLDMMKDSVLFKDHVTWYTSMIGKKSTLTQLIRILRDAGFGTGSVRTTEFLQGNQLRWGIAWTFRDVSARSLATKVKGGLQQFEVSFTPAEGKDEGKLVSKPNPVDEVVDRIRSFCESFKDVSLRCIEQTPPKSLGRDGDKRIENNIKPLNDQTVTILQSNYDPDDKNVNSKSKHDACSISNPFPSGPANFPKEGHFLIDVYVKTGNVVSLRGGMADDHGDGNTTKQTSKVVVKLKSYSHSLMGLQIINKIHDTMKGEVGRTNRRWRRAMARQNQE</sequence>
<dbReference type="GO" id="GO:0070475">
    <property type="term" value="P:rRNA base methylation"/>
    <property type="evidence" value="ECO:0007669"/>
    <property type="project" value="TreeGrafter"/>
</dbReference>
<dbReference type="SUPFAM" id="SSF53335">
    <property type="entry name" value="S-adenosyl-L-methionine-dependent methyltransferases"/>
    <property type="match status" value="1"/>
</dbReference>
<evidence type="ECO:0000313" key="4">
    <source>
        <dbReference type="EMBL" id="CAD9323086.1"/>
    </source>
</evidence>
<protein>
    <recommendedName>
        <fullName evidence="5">U6 small nuclear RNA (adenine-(43)-N(6))-methyltransferase</fullName>
    </recommendedName>
</protein>
<dbReference type="AlphaFoldDB" id="A0A7S1YYH8"/>
<dbReference type="PANTHER" id="PTHR13393">
    <property type="entry name" value="SAM-DEPENDENT METHYLTRANSFERASE"/>
    <property type="match status" value="1"/>
</dbReference>
<keyword evidence="1" id="KW-0489">Methyltransferase</keyword>
<dbReference type="PANTHER" id="PTHR13393:SF0">
    <property type="entry name" value="RNA N6-ADENOSINE-METHYLTRANSFERASE METTL16"/>
    <property type="match status" value="1"/>
</dbReference>
<feature type="region of interest" description="Disordered" evidence="3">
    <location>
        <begin position="528"/>
        <end position="550"/>
    </location>
</feature>
<feature type="compositionally biased region" description="Low complexity" evidence="3">
    <location>
        <begin position="15"/>
        <end position="53"/>
    </location>
</feature>
<evidence type="ECO:0000256" key="3">
    <source>
        <dbReference type="SAM" id="MobiDB-lite"/>
    </source>
</evidence>
<feature type="compositionally biased region" description="Basic residues" evidence="3">
    <location>
        <begin position="54"/>
        <end position="67"/>
    </location>
</feature>
<feature type="compositionally biased region" description="Basic and acidic residues" evidence="3">
    <location>
        <begin position="539"/>
        <end position="549"/>
    </location>
</feature>
<dbReference type="GO" id="GO:0008168">
    <property type="term" value="F:methyltransferase activity"/>
    <property type="evidence" value="ECO:0007669"/>
    <property type="project" value="UniProtKB-KW"/>
</dbReference>